<organism evidence="3 4">
    <name type="scientific">Astyanax mexicanus</name>
    <name type="common">Blind cave fish</name>
    <name type="synonym">Astyanax fasciatus mexicanus</name>
    <dbReference type="NCBI Taxonomy" id="7994"/>
    <lineage>
        <taxon>Eukaryota</taxon>
        <taxon>Metazoa</taxon>
        <taxon>Chordata</taxon>
        <taxon>Craniata</taxon>
        <taxon>Vertebrata</taxon>
        <taxon>Euteleostomi</taxon>
        <taxon>Actinopterygii</taxon>
        <taxon>Neopterygii</taxon>
        <taxon>Teleostei</taxon>
        <taxon>Ostariophysi</taxon>
        <taxon>Characiformes</taxon>
        <taxon>Characoidei</taxon>
        <taxon>Acestrorhamphidae</taxon>
        <taxon>Acestrorhamphinae</taxon>
        <taxon>Astyanax</taxon>
    </lineage>
</organism>
<evidence type="ECO:0000313" key="4">
    <source>
        <dbReference type="Proteomes" id="UP000694621"/>
    </source>
</evidence>
<dbReference type="PANTHER" id="PTHR34929">
    <property type="entry name" value="ZGC:153157"/>
    <property type="match status" value="1"/>
</dbReference>
<accession>A0A8B9HQ61</accession>
<protein>
    <recommendedName>
        <fullName evidence="5">InaF motif containing 2</fullName>
    </recommendedName>
</protein>
<evidence type="ECO:0000256" key="1">
    <source>
        <dbReference type="SAM" id="MobiDB-lite"/>
    </source>
</evidence>
<feature type="compositionally biased region" description="Low complexity" evidence="1">
    <location>
        <begin position="72"/>
        <end position="84"/>
    </location>
</feature>
<keyword evidence="2" id="KW-0812">Transmembrane</keyword>
<evidence type="ECO:0000256" key="2">
    <source>
        <dbReference type="SAM" id="Phobius"/>
    </source>
</evidence>
<keyword evidence="2" id="KW-0472">Membrane</keyword>
<sequence length="255" mass="27645">MERGKPATYTGDKKAKMAAKTNKKWVRLATVFAYVLSVSLAAIILAIYYSLIWKPTSASPSSRRPDIAAVVSTTPMSSSPTNSTDHVFDNGMRTEVSPTEPGATVASSHQASDSAEDADSHEMASQEEAPHGDFALRQANIDPTEQYITEQYTTEASPSSAPEEEDAGVIDLPATQGDTDFVPQDRYDGSGADPAAENHSLQWSTGPATWRTFLERPDESTFTHVELELAEGSSPLQDEVVPKETKVFDLYNPLT</sequence>
<feature type="region of interest" description="Disordered" evidence="1">
    <location>
        <begin position="72"/>
        <end position="129"/>
    </location>
</feature>
<keyword evidence="2" id="KW-1133">Transmembrane helix</keyword>
<evidence type="ECO:0000313" key="3">
    <source>
        <dbReference type="Ensembl" id="ENSAMXP00005015227.1"/>
    </source>
</evidence>
<evidence type="ECO:0008006" key="5">
    <source>
        <dbReference type="Google" id="ProtNLM"/>
    </source>
</evidence>
<reference evidence="3" key="1">
    <citation type="submission" date="2025-08" db="UniProtKB">
        <authorList>
            <consortium name="Ensembl"/>
        </authorList>
    </citation>
    <scope>IDENTIFICATION</scope>
</reference>
<dbReference type="InterPro" id="IPR029162">
    <property type="entry name" value="InaF-motif"/>
</dbReference>
<dbReference type="AlphaFoldDB" id="A0A8B9HQ61"/>
<feature type="transmembrane region" description="Helical" evidence="2">
    <location>
        <begin position="25"/>
        <end position="51"/>
    </location>
</feature>
<dbReference type="Proteomes" id="UP000694621">
    <property type="component" value="Unplaced"/>
</dbReference>
<dbReference type="PANTHER" id="PTHR34929:SF1">
    <property type="entry name" value="INAF MOTIF CONTAINING 2"/>
    <property type="match status" value="1"/>
</dbReference>
<proteinExistence type="predicted"/>
<dbReference type="Pfam" id="PF15018">
    <property type="entry name" value="InaF-motif"/>
    <property type="match status" value="1"/>
</dbReference>
<feature type="compositionally biased region" description="Basic and acidic residues" evidence="1">
    <location>
        <begin position="118"/>
        <end position="129"/>
    </location>
</feature>
<dbReference type="Ensembl" id="ENSAMXT00005016828.1">
    <property type="protein sequence ID" value="ENSAMXP00005015227.1"/>
    <property type="gene ID" value="ENSAMXG00005008074.1"/>
</dbReference>
<name>A0A8B9HQ61_ASTMX</name>